<evidence type="ECO:0000313" key="2">
    <source>
        <dbReference type="Proteomes" id="UP000807353"/>
    </source>
</evidence>
<protein>
    <submittedName>
        <fullName evidence="1">Uncharacterized protein</fullName>
    </submittedName>
</protein>
<organism evidence="1 2">
    <name type="scientific">Collybia nuda</name>
    <dbReference type="NCBI Taxonomy" id="64659"/>
    <lineage>
        <taxon>Eukaryota</taxon>
        <taxon>Fungi</taxon>
        <taxon>Dikarya</taxon>
        <taxon>Basidiomycota</taxon>
        <taxon>Agaricomycotina</taxon>
        <taxon>Agaricomycetes</taxon>
        <taxon>Agaricomycetidae</taxon>
        <taxon>Agaricales</taxon>
        <taxon>Tricholomatineae</taxon>
        <taxon>Clitocybaceae</taxon>
        <taxon>Collybia</taxon>
    </lineage>
</organism>
<dbReference type="AlphaFoldDB" id="A0A9P5Y7V8"/>
<dbReference type="PANTHER" id="PTHR14187:SF5">
    <property type="entry name" value="HEAT SHOCK 70 KDA PROTEIN 12A"/>
    <property type="match status" value="1"/>
</dbReference>
<evidence type="ECO:0000313" key="1">
    <source>
        <dbReference type="EMBL" id="KAF9465197.1"/>
    </source>
</evidence>
<dbReference type="CDD" id="cd10170">
    <property type="entry name" value="ASKHA_NBD_HSP70"/>
    <property type="match status" value="1"/>
</dbReference>
<dbReference type="SUPFAM" id="SSF53067">
    <property type="entry name" value="Actin-like ATPase domain"/>
    <property type="match status" value="2"/>
</dbReference>
<dbReference type="Proteomes" id="UP000807353">
    <property type="component" value="Unassembled WGS sequence"/>
</dbReference>
<accession>A0A9P5Y7V8</accession>
<gene>
    <name evidence="1" type="ORF">BDZ94DRAFT_414449</name>
</gene>
<dbReference type="PANTHER" id="PTHR14187">
    <property type="entry name" value="ALPHA KINASE/ELONGATION FACTOR 2 KINASE"/>
    <property type="match status" value="1"/>
</dbReference>
<sequence>MATRSPYSGAYRKLLIAFDVGTTYSGVSYSILDPGQVPEIKGVTRFPAQERVGGDSKIPTIIYYNRNGEVEVVGAEATSEGVQEKAEDEGWTKVEWFKLHLRPKTTSSAGVTQSLPPLPPNKTVVDLFADFMRYLYACTKAYIQETYSNGADMWSSAESLGRIDFVLSHPNGWEGAQQAQMRTAAIRAGLVPDTGDGRGRIHFVTEGEASLHFCIQSGLTTESLKNGDGILIVDAGGGTIDISAYAQSASSTGMSFEEISPSQCHFQGSIFVTNRARDFLQDFLRGSKFSEDVEHITNCFDKVTKLTFRNISEPQFIKFGSARDKDPNLNIRSGQLKLAGTDVATFFNPSILCVIRAITQQREKSRKPISSIFLVGGFAASDWLFTKLKDSLEPFGLTFCRPDSHVNKAVGDGAVSFYLDHYVATRISKYAYGTDCHFTFNPSNQQHAKRLSSVYTDVDGTLQIPNCFDVILPKNTQISETKEFRQPYVHLSRNQGDLFQMGFTIKCYRGPDYPKWSDINSHMYSTLCRIEANTSALAKKLKPQNRQGIRGTYYKVDFDIVLSFGLTELKAQICWKENGQERRGPVSIVYEPDTTIHDD</sequence>
<dbReference type="EMBL" id="MU150249">
    <property type="protein sequence ID" value="KAF9465197.1"/>
    <property type="molecule type" value="Genomic_DNA"/>
</dbReference>
<name>A0A9P5Y7V8_9AGAR</name>
<dbReference type="Gene3D" id="3.30.420.40">
    <property type="match status" value="1"/>
</dbReference>
<proteinExistence type="predicted"/>
<keyword evidence="2" id="KW-1185">Reference proteome</keyword>
<comment type="caution">
    <text evidence="1">The sequence shown here is derived from an EMBL/GenBank/DDBJ whole genome shotgun (WGS) entry which is preliminary data.</text>
</comment>
<reference evidence="1" key="1">
    <citation type="submission" date="2020-11" db="EMBL/GenBank/DDBJ databases">
        <authorList>
            <consortium name="DOE Joint Genome Institute"/>
            <person name="Ahrendt S."/>
            <person name="Riley R."/>
            <person name="Andreopoulos W."/>
            <person name="Labutti K."/>
            <person name="Pangilinan J."/>
            <person name="Ruiz-Duenas F.J."/>
            <person name="Barrasa J.M."/>
            <person name="Sanchez-Garcia M."/>
            <person name="Camarero S."/>
            <person name="Miyauchi S."/>
            <person name="Serrano A."/>
            <person name="Linde D."/>
            <person name="Babiker R."/>
            <person name="Drula E."/>
            <person name="Ayuso-Fernandez I."/>
            <person name="Pacheco R."/>
            <person name="Padilla G."/>
            <person name="Ferreira P."/>
            <person name="Barriuso J."/>
            <person name="Kellner H."/>
            <person name="Castanera R."/>
            <person name="Alfaro M."/>
            <person name="Ramirez L."/>
            <person name="Pisabarro A.G."/>
            <person name="Kuo A."/>
            <person name="Tritt A."/>
            <person name="Lipzen A."/>
            <person name="He G."/>
            <person name="Yan M."/>
            <person name="Ng V."/>
            <person name="Cullen D."/>
            <person name="Martin F."/>
            <person name="Rosso M.-N."/>
            <person name="Henrissat B."/>
            <person name="Hibbett D."/>
            <person name="Martinez A.T."/>
            <person name="Grigoriev I.V."/>
        </authorList>
    </citation>
    <scope>NUCLEOTIDE SEQUENCE</scope>
    <source>
        <strain evidence="1">CBS 247.69</strain>
    </source>
</reference>
<dbReference type="InterPro" id="IPR043129">
    <property type="entry name" value="ATPase_NBD"/>
</dbReference>
<dbReference type="OrthoDB" id="2963168at2759"/>